<dbReference type="SUPFAM" id="SSF141571">
    <property type="entry name" value="Pentapeptide repeat-like"/>
    <property type="match status" value="1"/>
</dbReference>
<organism evidence="1 2">
    <name type="scientific">Salipiger thiooxidans</name>
    <dbReference type="NCBI Taxonomy" id="282683"/>
    <lineage>
        <taxon>Bacteria</taxon>
        <taxon>Pseudomonadati</taxon>
        <taxon>Pseudomonadota</taxon>
        <taxon>Alphaproteobacteria</taxon>
        <taxon>Rhodobacterales</taxon>
        <taxon>Roseobacteraceae</taxon>
        <taxon>Salipiger</taxon>
    </lineage>
</organism>
<sequence>MSDPGNVLAAVGALYALCSESDSLRRLAEVARLEPAKDFEQADLRELNVAGEDLTPFSFRGADLRDSDLRGAQLRRRALEGALLTGAQLEGIVWTGPLETDRLIFGSDNAWSVMSRQTLEHWMSKVAPVDGKYRMSWETTRGFRRALPFYAETVELLAFTDENWVNKNLVVYYLQYEDELFRLNGTSRAIHELNGKAPLELSEKNILDYLRFYCLMVRGQEGPFLVLESVEDSLLPEELDGTSRHTIEQAAQPAVFEGLDDEGNFCVAAVIMYSNALFLSNFSIQPSGMVEMFDDETIAVDMSVRVNAPIA</sequence>
<dbReference type="EMBL" id="FNAV01000027">
    <property type="protein sequence ID" value="SDF52899.1"/>
    <property type="molecule type" value="Genomic_DNA"/>
</dbReference>
<dbReference type="Proteomes" id="UP000198994">
    <property type="component" value="Unassembled WGS sequence"/>
</dbReference>
<dbReference type="InterPro" id="IPR001646">
    <property type="entry name" value="5peptide_repeat"/>
</dbReference>
<accession>A0A1G7LVC4</accession>
<gene>
    <name evidence="1" type="ORF">SAMN04488105_1273</name>
</gene>
<keyword evidence="2" id="KW-1185">Reference proteome</keyword>
<dbReference type="Gene3D" id="2.160.20.80">
    <property type="entry name" value="E3 ubiquitin-protein ligase SopA"/>
    <property type="match status" value="1"/>
</dbReference>
<proteinExistence type="predicted"/>
<dbReference type="RefSeq" id="WP_089963849.1">
    <property type="nucleotide sequence ID" value="NZ_FNAV01000027.1"/>
</dbReference>
<dbReference type="OrthoDB" id="7866039at2"/>
<evidence type="ECO:0000313" key="2">
    <source>
        <dbReference type="Proteomes" id="UP000198994"/>
    </source>
</evidence>
<dbReference type="AlphaFoldDB" id="A0A1G7LVC4"/>
<reference evidence="2" key="1">
    <citation type="submission" date="2016-10" db="EMBL/GenBank/DDBJ databases">
        <authorList>
            <person name="Varghese N."/>
            <person name="Submissions S."/>
        </authorList>
    </citation>
    <scope>NUCLEOTIDE SEQUENCE [LARGE SCALE GENOMIC DNA]</scope>
    <source>
        <strain evidence="2">DSM 10146</strain>
    </source>
</reference>
<dbReference type="Pfam" id="PF00805">
    <property type="entry name" value="Pentapeptide"/>
    <property type="match status" value="1"/>
</dbReference>
<evidence type="ECO:0000313" key="1">
    <source>
        <dbReference type="EMBL" id="SDF52899.1"/>
    </source>
</evidence>
<name>A0A1G7LVC4_9RHOB</name>
<protein>
    <submittedName>
        <fullName evidence="1">Pentapeptide repeat-containing protein</fullName>
    </submittedName>
</protein>